<evidence type="ECO:0000313" key="2">
    <source>
        <dbReference type="EMBL" id="OOM11175.1"/>
    </source>
</evidence>
<gene>
    <name evidence="2" type="ORF">CLOSAC_27180</name>
</gene>
<name>A0A1S8N433_CLOSA</name>
<evidence type="ECO:0000256" key="1">
    <source>
        <dbReference type="SAM" id="Phobius"/>
    </source>
</evidence>
<feature type="transmembrane region" description="Helical" evidence="1">
    <location>
        <begin position="72"/>
        <end position="89"/>
    </location>
</feature>
<dbReference type="InterPro" id="IPR019074">
    <property type="entry name" value="YabQ"/>
</dbReference>
<organism evidence="2 3">
    <name type="scientific">Clostridium saccharobutylicum</name>
    <dbReference type="NCBI Taxonomy" id="169679"/>
    <lineage>
        <taxon>Bacteria</taxon>
        <taxon>Bacillati</taxon>
        <taxon>Bacillota</taxon>
        <taxon>Clostridia</taxon>
        <taxon>Eubacteriales</taxon>
        <taxon>Clostridiaceae</taxon>
        <taxon>Clostridium</taxon>
    </lineage>
</organism>
<sequence length="130" mass="15180">MPLQLSMQFNLVICSLIAGIITGILFDMYRAIRGFSSIKILTIIEDILFWILAALIVFTFLLYTNYAFLTPYVYIFIVVAILLYLKLISRHFYSSEKIIVRFIAKIIRILLKNICYPLKIIAYKVTDKKK</sequence>
<proteinExistence type="predicted"/>
<evidence type="ECO:0000313" key="3">
    <source>
        <dbReference type="Proteomes" id="UP000191154"/>
    </source>
</evidence>
<protein>
    <submittedName>
        <fullName evidence="2">Spore cortex protein YabQ</fullName>
    </submittedName>
</protein>
<dbReference type="Pfam" id="PF09578">
    <property type="entry name" value="Spore_YabQ"/>
    <property type="match status" value="1"/>
</dbReference>
<keyword evidence="1" id="KW-0472">Membrane</keyword>
<dbReference type="AlphaFoldDB" id="A0A1S8N433"/>
<dbReference type="Proteomes" id="UP000191154">
    <property type="component" value="Unassembled WGS sequence"/>
</dbReference>
<dbReference type="RefSeq" id="WP_077865883.1">
    <property type="nucleotide sequence ID" value="NZ_LZYZ01000005.1"/>
</dbReference>
<dbReference type="NCBIfam" id="TIGR02893">
    <property type="entry name" value="spore_yabQ"/>
    <property type="match status" value="1"/>
</dbReference>
<dbReference type="EMBL" id="LZYZ01000005">
    <property type="protein sequence ID" value="OOM11175.1"/>
    <property type="molecule type" value="Genomic_DNA"/>
</dbReference>
<reference evidence="2 3" key="1">
    <citation type="submission" date="2016-05" db="EMBL/GenBank/DDBJ databases">
        <title>Microbial solvent formation.</title>
        <authorList>
            <person name="Poehlein A."/>
            <person name="Montoya Solano J.D."/>
            <person name="Flitsch S."/>
            <person name="Krabben P."/>
            <person name="Duerre P."/>
            <person name="Daniel R."/>
        </authorList>
    </citation>
    <scope>NUCLEOTIDE SEQUENCE [LARGE SCALE GENOMIC DNA]</scope>
    <source>
        <strain evidence="2 3">L1-8</strain>
    </source>
</reference>
<accession>A0A1S8N433</accession>
<feature type="transmembrane region" description="Helical" evidence="1">
    <location>
        <begin position="47"/>
        <end position="66"/>
    </location>
</feature>
<feature type="transmembrane region" description="Helical" evidence="1">
    <location>
        <begin position="6"/>
        <end position="26"/>
    </location>
</feature>
<keyword evidence="1" id="KW-1133">Transmembrane helix</keyword>
<keyword evidence="1" id="KW-0812">Transmembrane</keyword>
<comment type="caution">
    <text evidence="2">The sequence shown here is derived from an EMBL/GenBank/DDBJ whole genome shotgun (WGS) entry which is preliminary data.</text>
</comment>
<dbReference type="STRING" id="169679.CSACC_01220"/>